<evidence type="ECO:0000256" key="8">
    <source>
        <dbReference type="ARBA" id="ARBA00023004"/>
    </source>
</evidence>
<dbReference type="EMBL" id="OV696687">
    <property type="protein sequence ID" value="CAH1253372.1"/>
    <property type="molecule type" value="Genomic_DNA"/>
</dbReference>
<evidence type="ECO:0000313" key="13">
    <source>
        <dbReference type="EMBL" id="CAH1253372.1"/>
    </source>
</evidence>
<dbReference type="PROSITE" id="PS00086">
    <property type="entry name" value="CYTOCHROME_P450"/>
    <property type="match status" value="1"/>
</dbReference>
<feature type="binding site" description="axial binding residue" evidence="10">
    <location>
        <position position="459"/>
    </location>
    <ligand>
        <name>heme</name>
        <dbReference type="ChEBI" id="CHEBI:30413"/>
    </ligand>
    <ligandPart>
        <name>Fe</name>
        <dbReference type="ChEBI" id="CHEBI:18248"/>
    </ligandPart>
</feature>
<evidence type="ECO:0000313" key="14">
    <source>
        <dbReference type="Proteomes" id="UP000838412"/>
    </source>
</evidence>
<evidence type="ECO:0000256" key="11">
    <source>
        <dbReference type="RuleBase" id="RU000461"/>
    </source>
</evidence>
<evidence type="ECO:0000256" key="2">
    <source>
        <dbReference type="ARBA" id="ARBA00004406"/>
    </source>
</evidence>
<keyword evidence="7 11" id="KW-0560">Oxidoreductase</keyword>
<keyword evidence="6" id="KW-0256">Endoplasmic reticulum</keyword>
<keyword evidence="12" id="KW-0472">Membrane</keyword>
<protein>
    <submittedName>
        <fullName evidence="13">CYP3A43 protein</fullName>
    </submittedName>
</protein>
<evidence type="ECO:0000256" key="10">
    <source>
        <dbReference type="PIRSR" id="PIRSR602401-1"/>
    </source>
</evidence>
<evidence type="ECO:0000256" key="9">
    <source>
        <dbReference type="ARBA" id="ARBA00043906"/>
    </source>
</evidence>
<name>A0A8K0EJH1_BRALA</name>
<dbReference type="PRINTS" id="PR00463">
    <property type="entry name" value="EP450I"/>
</dbReference>
<dbReference type="SUPFAM" id="SSF48264">
    <property type="entry name" value="Cytochrome P450"/>
    <property type="match status" value="1"/>
</dbReference>
<reference evidence="13" key="1">
    <citation type="submission" date="2022-01" db="EMBL/GenBank/DDBJ databases">
        <authorList>
            <person name="Braso-Vives M."/>
        </authorList>
    </citation>
    <scope>NUCLEOTIDE SEQUENCE</scope>
</reference>
<comment type="cofactor">
    <cofactor evidence="10">
        <name>heme</name>
        <dbReference type="ChEBI" id="CHEBI:30413"/>
    </cofactor>
</comment>
<dbReference type="Gene3D" id="1.10.630.10">
    <property type="entry name" value="Cytochrome P450"/>
    <property type="match status" value="1"/>
</dbReference>
<dbReference type="InterPro" id="IPR036396">
    <property type="entry name" value="Cyt_P450_sf"/>
</dbReference>
<comment type="similarity">
    <text evidence="3 11">Belongs to the cytochrome P450 family.</text>
</comment>
<gene>
    <name evidence="13" type="primary">CYP3A43</name>
    <name evidence="13" type="ORF">BLAG_LOCUS13177</name>
</gene>
<keyword evidence="12" id="KW-1133">Transmembrane helix</keyword>
<dbReference type="CDD" id="cd11055">
    <property type="entry name" value="CYP3A-like"/>
    <property type="match status" value="1"/>
</dbReference>
<dbReference type="Proteomes" id="UP000838412">
    <property type="component" value="Chromosome 2"/>
</dbReference>
<organism evidence="13 14">
    <name type="scientific">Branchiostoma lanceolatum</name>
    <name type="common">Common lancelet</name>
    <name type="synonym">Amphioxus lanceolatum</name>
    <dbReference type="NCBI Taxonomy" id="7740"/>
    <lineage>
        <taxon>Eukaryota</taxon>
        <taxon>Metazoa</taxon>
        <taxon>Chordata</taxon>
        <taxon>Cephalochordata</taxon>
        <taxon>Leptocardii</taxon>
        <taxon>Amphioxiformes</taxon>
        <taxon>Branchiostomatidae</taxon>
        <taxon>Branchiostoma</taxon>
    </lineage>
</organism>
<sequence>MLALEFLPVPLTWVLLPVLALLFYVYAVHPLFVFRKMGVPGCGIPPLPIVGTSYLTPLTGIYNNSFSASQFQSTVMGAFNGMSPMLLVSDPELLKEIFVKQFHNFVNRQREVQDINVKPFSRQVFQMRDEDWKNVRTTLTPAFSSSKLKQMIASIDSCADQLVENINSFATTKESFDVRELTGAFSMDMTARTIFGVEVNSQKDPQHPFTVHAKKAFDFNWKSPLMWLYIMFPAIAKPIFETLNRHPFFKSDVSDFFDGVMDQILAIRKTDGGKGRVDLLQVMIDAHKESEDGSTDGPKVLGKKQPLSREDVVANGIGFFSGAFDTVSITMSFTLYHLAMDQEIQDKARQEINEIVGNEGKLDYEAVQKMSYIEMCIMETLRLYPLVAYITRVTNEDARLKWFTVPKDMVVIVPALAIHYDPARWNEPRKFIPERFTKEEREKRNAFDWLPFGVGPRNCIGMRLALMELKVGLAKVLMNYRITTGPDTVVPMKLNKWKSFPTPMEPIRLRVELVN</sequence>
<keyword evidence="12" id="KW-0812">Transmembrane</keyword>
<comment type="subcellular location">
    <subcellularLocation>
        <location evidence="2">Endoplasmic reticulum membrane</location>
        <topology evidence="2">Peripheral membrane protein</topology>
    </subcellularLocation>
    <subcellularLocation>
        <location evidence="1">Microsome membrane</location>
        <topology evidence="1">Peripheral membrane protein</topology>
    </subcellularLocation>
</comment>
<evidence type="ECO:0000256" key="4">
    <source>
        <dbReference type="ARBA" id="ARBA00022617"/>
    </source>
</evidence>
<keyword evidence="8 10" id="KW-0408">Iron</keyword>
<dbReference type="GO" id="GO:0005506">
    <property type="term" value="F:iron ion binding"/>
    <property type="evidence" value="ECO:0007669"/>
    <property type="project" value="InterPro"/>
</dbReference>
<dbReference type="FunFam" id="1.10.630.10:FF:000042">
    <property type="entry name" value="Cytochrome P450"/>
    <property type="match status" value="1"/>
</dbReference>
<dbReference type="PRINTS" id="PR00385">
    <property type="entry name" value="P450"/>
</dbReference>
<evidence type="ECO:0000256" key="7">
    <source>
        <dbReference type="ARBA" id="ARBA00023002"/>
    </source>
</evidence>
<dbReference type="GO" id="GO:0008395">
    <property type="term" value="F:steroid hydroxylase activity"/>
    <property type="evidence" value="ECO:0007669"/>
    <property type="project" value="TreeGrafter"/>
</dbReference>
<keyword evidence="6" id="KW-0492">Microsome</keyword>
<evidence type="ECO:0000256" key="6">
    <source>
        <dbReference type="ARBA" id="ARBA00022848"/>
    </source>
</evidence>
<dbReference type="InterPro" id="IPR050705">
    <property type="entry name" value="Cytochrome_P450_3A"/>
</dbReference>
<dbReference type="InterPro" id="IPR001128">
    <property type="entry name" value="Cyt_P450"/>
</dbReference>
<dbReference type="AlphaFoldDB" id="A0A8K0EJH1"/>
<evidence type="ECO:0000256" key="3">
    <source>
        <dbReference type="ARBA" id="ARBA00010617"/>
    </source>
</evidence>
<evidence type="ECO:0000256" key="5">
    <source>
        <dbReference type="ARBA" id="ARBA00022723"/>
    </source>
</evidence>
<dbReference type="InterPro" id="IPR002401">
    <property type="entry name" value="Cyt_P450_E_grp-I"/>
</dbReference>
<accession>A0A8K0EJH1</accession>
<dbReference type="OrthoDB" id="2789670at2759"/>
<evidence type="ECO:0000256" key="12">
    <source>
        <dbReference type="SAM" id="Phobius"/>
    </source>
</evidence>
<dbReference type="Pfam" id="PF00067">
    <property type="entry name" value="p450"/>
    <property type="match status" value="1"/>
</dbReference>
<keyword evidence="4 10" id="KW-0349">Heme</keyword>
<dbReference type="GO" id="GO:0005789">
    <property type="term" value="C:endoplasmic reticulum membrane"/>
    <property type="evidence" value="ECO:0007669"/>
    <property type="project" value="UniProtKB-SubCell"/>
</dbReference>
<comment type="function">
    <text evidence="9">Cytochromes P450 are a group of heme-thiolate monooxygenases. They oxidize a variety of structurally unrelated compounds, including steroids, fatty acids, and xenobiotics.</text>
</comment>
<dbReference type="PANTHER" id="PTHR24302:SF15">
    <property type="entry name" value="FATTY-ACID PEROXYGENASE"/>
    <property type="match status" value="1"/>
</dbReference>
<dbReference type="PANTHER" id="PTHR24302">
    <property type="entry name" value="CYTOCHROME P450 FAMILY 3"/>
    <property type="match status" value="1"/>
</dbReference>
<keyword evidence="14" id="KW-1185">Reference proteome</keyword>
<proteinExistence type="inferred from homology"/>
<dbReference type="GO" id="GO:0016705">
    <property type="term" value="F:oxidoreductase activity, acting on paired donors, with incorporation or reduction of molecular oxygen"/>
    <property type="evidence" value="ECO:0007669"/>
    <property type="project" value="InterPro"/>
</dbReference>
<evidence type="ECO:0000256" key="1">
    <source>
        <dbReference type="ARBA" id="ARBA00004174"/>
    </source>
</evidence>
<keyword evidence="5 10" id="KW-0479">Metal-binding</keyword>
<feature type="transmembrane region" description="Helical" evidence="12">
    <location>
        <begin position="6"/>
        <end position="27"/>
    </location>
</feature>
<dbReference type="GO" id="GO:0020037">
    <property type="term" value="F:heme binding"/>
    <property type="evidence" value="ECO:0007669"/>
    <property type="project" value="InterPro"/>
</dbReference>
<dbReference type="InterPro" id="IPR017972">
    <property type="entry name" value="Cyt_P450_CS"/>
</dbReference>
<keyword evidence="11" id="KW-0503">Monooxygenase</keyword>